<keyword evidence="1" id="KW-0597">Phosphoprotein</keyword>
<dbReference type="SUPFAM" id="SSF52172">
    <property type="entry name" value="CheY-like"/>
    <property type="match status" value="1"/>
</dbReference>
<evidence type="ECO:0000313" key="5">
    <source>
        <dbReference type="Proteomes" id="UP000607559"/>
    </source>
</evidence>
<dbReference type="Gene3D" id="2.40.50.1020">
    <property type="entry name" value="LytTr DNA-binding domain"/>
    <property type="match status" value="1"/>
</dbReference>
<evidence type="ECO:0000259" key="2">
    <source>
        <dbReference type="PROSITE" id="PS50110"/>
    </source>
</evidence>
<dbReference type="Pfam" id="PF04397">
    <property type="entry name" value="LytTR"/>
    <property type="match status" value="1"/>
</dbReference>
<evidence type="ECO:0000256" key="1">
    <source>
        <dbReference type="PROSITE-ProRule" id="PRU00169"/>
    </source>
</evidence>
<dbReference type="PROSITE" id="PS50110">
    <property type="entry name" value="RESPONSE_REGULATORY"/>
    <property type="match status" value="1"/>
</dbReference>
<protein>
    <submittedName>
        <fullName evidence="4">DNA-binding response regulator</fullName>
    </submittedName>
</protein>
<proteinExistence type="predicted"/>
<evidence type="ECO:0000259" key="3">
    <source>
        <dbReference type="PROSITE" id="PS50930"/>
    </source>
</evidence>
<feature type="domain" description="HTH LytTR-type" evidence="3">
    <location>
        <begin position="150"/>
        <end position="243"/>
    </location>
</feature>
<dbReference type="RefSeq" id="WP_188933393.1">
    <property type="nucleotide sequence ID" value="NZ_BMJC01000003.1"/>
</dbReference>
<feature type="domain" description="Response regulatory" evidence="2">
    <location>
        <begin position="6"/>
        <end position="119"/>
    </location>
</feature>
<dbReference type="SMART" id="SM00448">
    <property type="entry name" value="REC"/>
    <property type="match status" value="1"/>
</dbReference>
<reference evidence="4" key="1">
    <citation type="journal article" date="2014" name="Int. J. Syst. Evol. Microbiol.">
        <title>Complete genome sequence of Corynebacterium casei LMG S-19264T (=DSM 44701T), isolated from a smear-ripened cheese.</title>
        <authorList>
            <consortium name="US DOE Joint Genome Institute (JGI-PGF)"/>
            <person name="Walter F."/>
            <person name="Albersmeier A."/>
            <person name="Kalinowski J."/>
            <person name="Ruckert C."/>
        </authorList>
    </citation>
    <scope>NUCLEOTIDE SEQUENCE</scope>
    <source>
        <strain evidence="4">CGMCC 1.15448</strain>
    </source>
</reference>
<dbReference type="AlphaFoldDB" id="A0A8J2UEM5"/>
<keyword evidence="5" id="KW-1185">Reference proteome</keyword>
<dbReference type="InterPro" id="IPR001789">
    <property type="entry name" value="Sig_transdc_resp-reg_receiver"/>
</dbReference>
<dbReference type="GO" id="GO:0003677">
    <property type="term" value="F:DNA binding"/>
    <property type="evidence" value="ECO:0007669"/>
    <property type="project" value="UniProtKB-KW"/>
</dbReference>
<sequence length="253" mass="28557">MTQETSAFIVDDEYQSRLVIAQLLSRYFPGIQILGQAGSVAEATEGIRLLRPQVIFLDVQMQGETGFEVLDQLPESEFEIIFTTAHQEYAVKAFRYSAIDYLIKPIDPPALAEATQKAINKIRLQRSRTAEQLQVLHQQINPGQKFTNKIAVPTSEGLQFLPVQDIIYCQGQGNYTEIFLVSGQKITSSHTLRSYEEMLGGQHFFRAHKSFLINLLHIEKYLRGEGGIAVMSNGSEIEIARRNKTSFLNLFKG</sequence>
<dbReference type="SMART" id="SM00850">
    <property type="entry name" value="LytTR"/>
    <property type="match status" value="1"/>
</dbReference>
<dbReference type="Pfam" id="PF00072">
    <property type="entry name" value="Response_reg"/>
    <property type="match status" value="1"/>
</dbReference>
<keyword evidence="4" id="KW-0238">DNA-binding</keyword>
<evidence type="ECO:0000313" key="4">
    <source>
        <dbReference type="EMBL" id="GGB06092.1"/>
    </source>
</evidence>
<name>A0A8J2UEM5_9BACT</name>
<organism evidence="4 5">
    <name type="scientific">Puia dinghuensis</name>
    <dbReference type="NCBI Taxonomy" id="1792502"/>
    <lineage>
        <taxon>Bacteria</taxon>
        <taxon>Pseudomonadati</taxon>
        <taxon>Bacteroidota</taxon>
        <taxon>Chitinophagia</taxon>
        <taxon>Chitinophagales</taxon>
        <taxon>Chitinophagaceae</taxon>
        <taxon>Puia</taxon>
    </lineage>
</organism>
<dbReference type="PANTHER" id="PTHR37299">
    <property type="entry name" value="TRANSCRIPTIONAL REGULATOR-RELATED"/>
    <property type="match status" value="1"/>
</dbReference>
<gene>
    <name evidence="4" type="ORF">GCM10011511_31880</name>
</gene>
<reference evidence="4" key="2">
    <citation type="submission" date="2020-09" db="EMBL/GenBank/DDBJ databases">
        <authorList>
            <person name="Sun Q."/>
            <person name="Zhou Y."/>
        </authorList>
    </citation>
    <scope>NUCLEOTIDE SEQUENCE</scope>
    <source>
        <strain evidence="4">CGMCC 1.15448</strain>
    </source>
</reference>
<dbReference type="PANTHER" id="PTHR37299:SF1">
    <property type="entry name" value="STAGE 0 SPORULATION PROTEIN A HOMOLOG"/>
    <property type="match status" value="1"/>
</dbReference>
<dbReference type="PROSITE" id="PS50930">
    <property type="entry name" value="HTH_LYTTR"/>
    <property type="match status" value="1"/>
</dbReference>
<dbReference type="InterPro" id="IPR011006">
    <property type="entry name" value="CheY-like_superfamily"/>
</dbReference>
<feature type="modified residue" description="4-aspartylphosphate" evidence="1">
    <location>
        <position position="58"/>
    </location>
</feature>
<accession>A0A8J2UEM5</accession>
<dbReference type="GO" id="GO:0000156">
    <property type="term" value="F:phosphorelay response regulator activity"/>
    <property type="evidence" value="ECO:0007669"/>
    <property type="project" value="InterPro"/>
</dbReference>
<dbReference type="EMBL" id="BMJC01000003">
    <property type="protein sequence ID" value="GGB06092.1"/>
    <property type="molecule type" value="Genomic_DNA"/>
</dbReference>
<dbReference type="InterPro" id="IPR007492">
    <property type="entry name" value="LytTR_DNA-bd_dom"/>
</dbReference>
<dbReference type="Gene3D" id="3.40.50.2300">
    <property type="match status" value="1"/>
</dbReference>
<dbReference type="InterPro" id="IPR046947">
    <property type="entry name" value="LytR-like"/>
</dbReference>
<dbReference type="Proteomes" id="UP000607559">
    <property type="component" value="Unassembled WGS sequence"/>
</dbReference>
<comment type="caution">
    <text evidence="4">The sequence shown here is derived from an EMBL/GenBank/DDBJ whole genome shotgun (WGS) entry which is preliminary data.</text>
</comment>